<evidence type="ECO:0000313" key="3">
    <source>
        <dbReference type="Proteomes" id="UP001229486"/>
    </source>
</evidence>
<comment type="caution">
    <text evidence="2">The sequence shown here is derived from an EMBL/GenBank/DDBJ whole genome shotgun (WGS) entry which is preliminary data.</text>
</comment>
<dbReference type="Pfam" id="PF01243">
    <property type="entry name" value="PNPOx_N"/>
    <property type="match status" value="1"/>
</dbReference>
<accession>A0AB73IQQ4</accession>
<reference evidence="2" key="1">
    <citation type="submission" date="2023-07" db="EMBL/GenBank/DDBJ databases">
        <title>Sorghum-associated microbial communities from plants grown in Nebraska, USA.</title>
        <authorList>
            <person name="Schachtman D."/>
        </authorList>
    </citation>
    <scope>NUCLEOTIDE SEQUENCE</scope>
    <source>
        <strain evidence="2">DS1061</strain>
    </source>
</reference>
<dbReference type="EMBL" id="JAURTK010000053">
    <property type="protein sequence ID" value="MDP9652031.1"/>
    <property type="molecule type" value="Genomic_DNA"/>
</dbReference>
<dbReference type="InterPro" id="IPR012349">
    <property type="entry name" value="Split_barrel_FMN-bd"/>
</dbReference>
<name>A0AB73IQQ4_9BURK</name>
<dbReference type="AlphaFoldDB" id="A0AB73IQQ4"/>
<dbReference type="PANTHER" id="PTHR42815:SF2">
    <property type="entry name" value="FAD-BINDING, PUTATIVE (AFU_ORTHOLOGUE AFUA_6G07600)-RELATED"/>
    <property type="match status" value="1"/>
</dbReference>
<evidence type="ECO:0000259" key="1">
    <source>
        <dbReference type="Pfam" id="PF01243"/>
    </source>
</evidence>
<feature type="domain" description="Pyridoxamine 5'-phosphate oxidase N-terminal" evidence="1">
    <location>
        <begin position="3"/>
        <end position="85"/>
    </location>
</feature>
<dbReference type="Proteomes" id="UP001229486">
    <property type="component" value="Unassembled WGS sequence"/>
</dbReference>
<dbReference type="PANTHER" id="PTHR42815">
    <property type="entry name" value="FAD-BINDING, PUTATIVE (AFU_ORTHOLOGUE AFUA_6G07600)-RELATED"/>
    <property type="match status" value="1"/>
</dbReference>
<sequence length="139" mass="15591">MSIVDRRTLVIPDRPGNNRIDNLRNIVIDPRVSLLFLVPRVGETLRVNGTAQISVDPQLLAAFDINGKLPRTAIVITVRTAYFHCSKALVRSDLWNAKTHVNRNSLPSTGQMHRRLSGGVFDGETYDRELPERTIAGLY</sequence>
<evidence type="ECO:0000313" key="2">
    <source>
        <dbReference type="EMBL" id="MDP9652031.1"/>
    </source>
</evidence>
<dbReference type="Gene3D" id="2.30.110.10">
    <property type="entry name" value="Electron Transport, Fmn-binding Protein, Chain A"/>
    <property type="match status" value="1"/>
</dbReference>
<organism evidence="2 3">
    <name type="scientific">Paraburkholderia caledonica</name>
    <dbReference type="NCBI Taxonomy" id="134536"/>
    <lineage>
        <taxon>Bacteria</taxon>
        <taxon>Pseudomonadati</taxon>
        <taxon>Pseudomonadota</taxon>
        <taxon>Betaproteobacteria</taxon>
        <taxon>Burkholderiales</taxon>
        <taxon>Burkholderiaceae</taxon>
        <taxon>Paraburkholderia</taxon>
    </lineage>
</organism>
<dbReference type="NCBIfam" id="TIGR04025">
    <property type="entry name" value="PPOX_FMN_DR2398"/>
    <property type="match status" value="1"/>
</dbReference>
<dbReference type="SUPFAM" id="SSF50475">
    <property type="entry name" value="FMN-binding split barrel"/>
    <property type="match status" value="1"/>
</dbReference>
<protein>
    <submittedName>
        <fullName evidence="2">PPOX class probable FMN-dependent enzyme</fullName>
    </submittedName>
</protein>
<proteinExistence type="predicted"/>
<gene>
    <name evidence="2" type="ORF">J2793_007506</name>
</gene>
<dbReference type="InterPro" id="IPR011576">
    <property type="entry name" value="Pyridox_Oxase_N"/>
</dbReference>
<dbReference type="InterPro" id="IPR024029">
    <property type="entry name" value="Pyridox_Oxase_FMN-dep"/>
</dbReference>